<comment type="similarity">
    <text evidence="7">Belongs to the RNR ribonuclease family. RNase R subfamily.</text>
</comment>
<dbReference type="HAMAP" id="MF_01895">
    <property type="entry name" value="RNase_R"/>
    <property type="match status" value="1"/>
</dbReference>
<keyword evidence="3 7" id="KW-0540">Nuclease</keyword>
<accession>A0A9D1I081</accession>
<dbReference type="InterPro" id="IPR001900">
    <property type="entry name" value="RNase_II/R"/>
</dbReference>
<dbReference type="GO" id="GO:0003723">
    <property type="term" value="F:RNA binding"/>
    <property type="evidence" value="ECO:0007669"/>
    <property type="project" value="UniProtKB-UniRule"/>
</dbReference>
<evidence type="ECO:0000256" key="6">
    <source>
        <dbReference type="ARBA" id="ARBA00022884"/>
    </source>
</evidence>
<dbReference type="PANTHER" id="PTHR23355:SF9">
    <property type="entry name" value="DIS3-LIKE EXONUCLEASE 2"/>
    <property type="match status" value="1"/>
</dbReference>
<evidence type="ECO:0000313" key="10">
    <source>
        <dbReference type="Proteomes" id="UP000824078"/>
    </source>
</evidence>
<feature type="domain" description="S1 motif" evidence="8">
    <location>
        <begin position="590"/>
        <end position="671"/>
    </location>
</feature>
<organism evidence="9 10">
    <name type="scientific">Candidatus Coprovicinus avistercoris</name>
    <dbReference type="NCBI Taxonomy" id="2840754"/>
    <lineage>
        <taxon>Bacteria</taxon>
        <taxon>Bacillati</taxon>
        <taxon>Actinomycetota</taxon>
        <taxon>Coriobacteriia</taxon>
        <taxon>Coriobacteriales</taxon>
        <taxon>Coriobacteriaceae</taxon>
        <taxon>Coriobacteriaceae incertae sedis</taxon>
        <taxon>Candidatus Coprovicinus</taxon>
    </lineage>
</organism>
<evidence type="ECO:0000256" key="3">
    <source>
        <dbReference type="ARBA" id="ARBA00022722"/>
    </source>
</evidence>
<dbReference type="InterPro" id="IPR004476">
    <property type="entry name" value="RNase_II/RNase_R"/>
</dbReference>
<comment type="function">
    <text evidence="7">3'-5' exoribonuclease that releases 5'-nucleoside monophosphates and is involved in maturation of structured RNAs.</text>
</comment>
<dbReference type="AlphaFoldDB" id="A0A9D1I081"/>
<evidence type="ECO:0000313" key="9">
    <source>
        <dbReference type="EMBL" id="HIU24550.1"/>
    </source>
</evidence>
<dbReference type="InterPro" id="IPR050180">
    <property type="entry name" value="RNR_Ribonuclease"/>
</dbReference>
<dbReference type="PROSITE" id="PS50126">
    <property type="entry name" value="S1"/>
    <property type="match status" value="1"/>
</dbReference>
<evidence type="ECO:0000256" key="2">
    <source>
        <dbReference type="ARBA" id="ARBA00022490"/>
    </source>
</evidence>
<dbReference type="GO" id="GO:0006402">
    <property type="term" value="P:mRNA catabolic process"/>
    <property type="evidence" value="ECO:0007669"/>
    <property type="project" value="TreeGrafter"/>
</dbReference>
<reference evidence="9" key="2">
    <citation type="journal article" date="2021" name="PeerJ">
        <title>Extensive microbial diversity within the chicken gut microbiome revealed by metagenomics and culture.</title>
        <authorList>
            <person name="Gilroy R."/>
            <person name="Ravi A."/>
            <person name="Getino M."/>
            <person name="Pursley I."/>
            <person name="Horton D.L."/>
            <person name="Alikhan N.F."/>
            <person name="Baker D."/>
            <person name="Gharbi K."/>
            <person name="Hall N."/>
            <person name="Watson M."/>
            <person name="Adriaenssens E.M."/>
            <person name="Foster-Nyarko E."/>
            <person name="Jarju S."/>
            <person name="Secka A."/>
            <person name="Antonio M."/>
            <person name="Oren A."/>
            <person name="Chaudhuri R.R."/>
            <person name="La Ragione R."/>
            <person name="Hildebrand F."/>
            <person name="Pallen M.J."/>
        </authorList>
    </citation>
    <scope>NUCLEOTIDE SEQUENCE</scope>
    <source>
        <strain evidence="9">ChiHjej12B11-29160</strain>
    </source>
</reference>
<protein>
    <recommendedName>
        <fullName evidence="7">Ribonuclease R</fullName>
        <shortName evidence="7">RNase R</shortName>
        <ecNumber evidence="7">3.1.13.1</ecNumber>
    </recommendedName>
</protein>
<comment type="subcellular location">
    <subcellularLocation>
        <location evidence="7">Cytoplasm</location>
    </subcellularLocation>
</comment>
<keyword evidence="5 7" id="KW-0269">Exonuclease</keyword>
<dbReference type="SUPFAM" id="SSF50249">
    <property type="entry name" value="Nucleic acid-binding proteins"/>
    <property type="match status" value="3"/>
</dbReference>
<dbReference type="InterPro" id="IPR012340">
    <property type="entry name" value="NA-bd_OB-fold"/>
</dbReference>
<dbReference type="Proteomes" id="UP000824078">
    <property type="component" value="Unassembled WGS sequence"/>
</dbReference>
<keyword evidence="6 7" id="KW-0694">RNA-binding</keyword>
<comment type="catalytic activity">
    <reaction evidence="1 7">
        <text>Exonucleolytic cleavage in the 3'- to 5'-direction to yield nucleoside 5'-phosphates.</text>
        <dbReference type="EC" id="3.1.13.1"/>
    </reaction>
</comment>
<dbReference type="Pfam" id="PF17876">
    <property type="entry name" value="CSD2"/>
    <property type="match status" value="1"/>
</dbReference>
<dbReference type="InterPro" id="IPR011805">
    <property type="entry name" value="RNase_R"/>
</dbReference>
<dbReference type="InterPro" id="IPR040476">
    <property type="entry name" value="CSD2"/>
</dbReference>
<dbReference type="NCBIfam" id="TIGR02063">
    <property type="entry name" value="RNase_R"/>
    <property type="match status" value="1"/>
</dbReference>
<dbReference type="Pfam" id="PF00773">
    <property type="entry name" value="RNB"/>
    <property type="match status" value="1"/>
</dbReference>
<proteinExistence type="inferred from homology"/>
<dbReference type="InterPro" id="IPR003029">
    <property type="entry name" value="S1_domain"/>
</dbReference>
<reference evidence="9" key="1">
    <citation type="submission" date="2020-10" db="EMBL/GenBank/DDBJ databases">
        <authorList>
            <person name="Gilroy R."/>
        </authorList>
    </citation>
    <scope>NUCLEOTIDE SEQUENCE</scope>
    <source>
        <strain evidence="9">ChiHjej12B11-29160</strain>
    </source>
</reference>
<evidence type="ECO:0000256" key="1">
    <source>
        <dbReference type="ARBA" id="ARBA00001849"/>
    </source>
</evidence>
<comment type="caution">
    <text evidence="9">The sequence shown here is derived from an EMBL/GenBank/DDBJ whole genome shotgun (WGS) entry which is preliminary data.</text>
</comment>
<evidence type="ECO:0000256" key="5">
    <source>
        <dbReference type="ARBA" id="ARBA00022839"/>
    </source>
</evidence>
<dbReference type="SMART" id="SM00316">
    <property type="entry name" value="S1"/>
    <property type="match status" value="1"/>
</dbReference>
<dbReference type="GO" id="GO:0008859">
    <property type="term" value="F:exoribonuclease II activity"/>
    <property type="evidence" value="ECO:0007669"/>
    <property type="project" value="UniProtKB-UniRule"/>
</dbReference>
<name>A0A9D1I081_9ACTN</name>
<gene>
    <name evidence="7 9" type="primary">rnr</name>
    <name evidence="9" type="ORF">IAD17_06465</name>
</gene>
<evidence type="ECO:0000259" key="8">
    <source>
        <dbReference type="PROSITE" id="PS50126"/>
    </source>
</evidence>
<dbReference type="SMART" id="SM00955">
    <property type="entry name" value="RNB"/>
    <property type="match status" value="1"/>
</dbReference>
<dbReference type="PANTHER" id="PTHR23355">
    <property type="entry name" value="RIBONUCLEASE"/>
    <property type="match status" value="1"/>
</dbReference>
<evidence type="ECO:0000256" key="7">
    <source>
        <dbReference type="HAMAP-Rule" id="MF_01895"/>
    </source>
</evidence>
<dbReference type="EMBL" id="DVMQ01000018">
    <property type="protein sequence ID" value="HIU24550.1"/>
    <property type="molecule type" value="Genomic_DNA"/>
</dbReference>
<dbReference type="GO" id="GO:0005829">
    <property type="term" value="C:cytosol"/>
    <property type="evidence" value="ECO:0007669"/>
    <property type="project" value="TreeGrafter"/>
</dbReference>
<dbReference type="Pfam" id="PF00575">
    <property type="entry name" value="S1"/>
    <property type="match status" value="1"/>
</dbReference>
<dbReference type="CDD" id="cd04471">
    <property type="entry name" value="S1_RNase_R"/>
    <property type="match status" value="1"/>
</dbReference>
<dbReference type="NCBIfam" id="TIGR00358">
    <property type="entry name" value="3_prime_RNase"/>
    <property type="match status" value="1"/>
</dbReference>
<dbReference type="Gene3D" id="2.40.50.140">
    <property type="entry name" value="Nucleic acid-binding proteins"/>
    <property type="match status" value="1"/>
</dbReference>
<sequence>MGRKRHSRSRAYGSQRRSRALVLEGTLHIVRPGVATVETQEGTFHVARGGIREGMDGDLVRVTLSRHASSSQPQEPRAYVQSVMARACESFLGTYGVASPLGVVVPLDERIRRDFFVLPDDKSADRLGIKEGDLVVARILTYPTRREAGVVTLDRRVGASDEIDIDIESVIASYNLPCAFPERVLKETDALTLDVDGVLAAQPYRRDLRKGCCFTIDPVDARDFDDALSVDITDQGYTLGVHIADVSQYVPQDSSLDIEARARGCSVYLADRVLPMLPERLSNDICSLRPNEDRLCMSVLIDLSLDGEVQSFEITPSAIRSQARLDYDSVEKLLEGKSTSSDLSCDATHRETIAQALMTLDKIAEKRRIIRKRRGSIDFETAEAKVVLDKKGEPQGVRIRERTNATSLVEEAMLVANECVAQRLAQADIASAYRVHEPPIAERLESALVILHELELVNSEESELIAAGDPYVVQTVLERVRGTSSERLVTSVLLRAQSRAVYAPHNEGHYALGARAYCHFTSPIRRYPDLVIHRSIKTLLGIDKNAGIKGKKKDLPQLCRSCSELERRADSAARASQRAKLARFYLDRVGEVYGGVISGVEKFGLFVELEKTLAEGLVPIRLMPSGSIRFDEKRMLLRNDHDGHTWRLGQRVAVRIEDADPAHGKITLTLVGGATGRVPGGLH</sequence>
<keyword evidence="4 7" id="KW-0378">Hydrolase</keyword>
<evidence type="ECO:0000256" key="4">
    <source>
        <dbReference type="ARBA" id="ARBA00022801"/>
    </source>
</evidence>
<keyword evidence="2 7" id="KW-0963">Cytoplasm</keyword>
<dbReference type="EC" id="3.1.13.1" evidence="7"/>